<evidence type="ECO:0000256" key="3">
    <source>
        <dbReference type="ARBA" id="ARBA00011631"/>
    </source>
</evidence>
<comment type="similarity">
    <text evidence="2">Belongs to the transketolase family.</text>
</comment>
<evidence type="ECO:0000256" key="1">
    <source>
        <dbReference type="ARBA" id="ARBA00001964"/>
    </source>
</evidence>
<dbReference type="EMBL" id="DRZC01000014">
    <property type="protein sequence ID" value="HHQ80006.1"/>
    <property type="molecule type" value="Genomic_DNA"/>
</dbReference>
<dbReference type="CDD" id="cd07033">
    <property type="entry name" value="TPP_PYR_DXS_TK_like"/>
    <property type="match status" value="1"/>
</dbReference>
<dbReference type="GO" id="GO:0018491">
    <property type="term" value="F:2-oxobutyrate synthase activity"/>
    <property type="evidence" value="ECO:0007669"/>
    <property type="project" value="UniProtKB-ARBA"/>
</dbReference>
<evidence type="ECO:0000259" key="8">
    <source>
        <dbReference type="SMART" id="SM00861"/>
    </source>
</evidence>
<keyword evidence="7" id="KW-1133">Transmembrane helix</keyword>
<comment type="cofactor">
    <cofactor evidence="1">
        <name>thiamine diphosphate</name>
        <dbReference type="ChEBI" id="CHEBI:58937"/>
    </cofactor>
</comment>
<organism evidence="9">
    <name type="scientific">Fervidicoccus fontis</name>
    <dbReference type="NCBI Taxonomy" id="683846"/>
    <lineage>
        <taxon>Archaea</taxon>
        <taxon>Thermoproteota</taxon>
        <taxon>Thermoprotei</taxon>
        <taxon>Fervidicoccales</taxon>
        <taxon>Fervidicoccaceae</taxon>
        <taxon>Fervidicoccus</taxon>
    </lineage>
</organism>
<dbReference type="PANTHER" id="PTHR43825">
    <property type="entry name" value="PYRUVATE DEHYDROGENASE E1 COMPONENT"/>
    <property type="match status" value="1"/>
</dbReference>
<feature type="transmembrane region" description="Helical" evidence="7">
    <location>
        <begin position="61"/>
        <end position="81"/>
    </location>
</feature>
<dbReference type="Pfam" id="PF02780">
    <property type="entry name" value="Transketolase_C"/>
    <property type="match status" value="1"/>
</dbReference>
<sequence>MYASYRKAFAKALIDLGERNSNLVVIDADTPKSTGTMEFAMKFPERFINIGISEQDLVSTAAGLAIAGLTPVAAAFAIFLMRAWEQTRNTIARDRLNVKLVGTHAGLSAHYDGSSHQSLEDISLMRAIPGMTVVVPADFLATYELTIKAVEEHKGPLYMRLGRDNAPRVYSETGSLELGRVSPLVDGFDLTVIACGPSVAVALEVSRLGKQQGLGIEVLDAHTVKPLDEAGILKSVRKTGRVVTIEEHNIIGGLGSAIAELLAENYPVPLLRVGVRDSFGVSARSYEELLEFFKLTPKHVWSSIKRWLEVGLQARH</sequence>
<dbReference type="InterPro" id="IPR009014">
    <property type="entry name" value="Transketo_C/PFOR_II"/>
</dbReference>
<protein>
    <recommendedName>
        <fullName evidence="4">2-oxoacid oxidoreductase (ferredoxin)</fullName>
        <ecNumber evidence="4">1.2.7.11</ecNumber>
    </recommendedName>
</protein>
<name>A0A7J3ZIQ2_9CREN</name>
<dbReference type="InterPro" id="IPR033248">
    <property type="entry name" value="Transketolase_C"/>
</dbReference>
<dbReference type="InterPro" id="IPR005475">
    <property type="entry name" value="Transketolase-like_Pyr-bd"/>
</dbReference>
<dbReference type="PANTHER" id="PTHR43825:SF1">
    <property type="entry name" value="TRANSKETOLASE-LIKE PYRIMIDINE-BINDING DOMAIN-CONTAINING PROTEIN"/>
    <property type="match status" value="1"/>
</dbReference>
<keyword evidence="7" id="KW-0812">Transmembrane</keyword>
<evidence type="ECO:0000256" key="2">
    <source>
        <dbReference type="ARBA" id="ARBA00007131"/>
    </source>
</evidence>
<dbReference type="SUPFAM" id="SSF52922">
    <property type="entry name" value="TK C-terminal domain-like"/>
    <property type="match status" value="1"/>
</dbReference>
<dbReference type="GO" id="GO:0019164">
    <property type="term" value="F:pyruvate synthase activity"/>
    <property type="evidence" value="ECO:0007669"/>
    <property type="project" value="UniProtKB-ARBA"/>
</dbReference>
<feature type="domain" description="Transketolase-like pyrimidine-binding" evidence="8">
    <location>
        <begin position="3"/>
        <end position="169"/>
    </location>
</feature>
<gene>
    <name evidence="9" type="ORF">ENM78_00860</name>
</gene>
<evidence type="ECO:0000256" key="6">
    <source>
        <dbReference type="ARBA" id="ARBA00048893"/>
    </source>
</evidence>
<evidence type="ECO:0000256" key="5">
    <source>
        <dbReference type="ARBA" id="ARBA00023052"/>
    </source>
</evidence>
<dbReference type="Gene3D" id="3.40.50.920">
    <property type="match status" value="1"/>
</dbReference>
<evidence type="ECO:0000256" key="7">
    <source>
        <dbReference type="SAM" id="Phobius"/>
    </source>
</evidence>
<dbReference type="InterPro" id="IPR051157">
    <property type="entry name" value="PDH/Transketolase"/>
</dbReference>
<evidence type="ECO:0000256" key="4">
    <source>
        <dbReference type="ARBA" id="ARBA00012691"/>
    </source>
</evidence>
<comment type="catalytic activity">
    <reaction evidence="6">
        <text>a 2-oxocarboxylate + 2 oxidized [2Fe-2S]-[ferredoxin] + CoA = an acyl-CoA + 2 reduced [2Fe-2S]-[ferredoxin] + CO2 + H(+)</text>
        <dbReference type="Rhea" id="RHEA:42316"/>
        <dbReference type="Rhea" id="RHEA-COMP:10000"/>
        <dbReference type="Rhea" id="RHEA-COMP:10001"/>
        <dbReference type="ChEBI" id="CHEBI:15378"/>
        <dbReference type="ChEBI" id="CHEBI:16526"/>
        <dbReference type="ChEBI" id="CHEBI:33737"/>
        <dbReference type="ChEBI" id="CHEBI:33738"/>
        <dbReference type="ChEBI" id="CHEBI:35179"/>
        <dbReference type="ChEBI" id="CHEBI:57287"/>
        <dbReference type="ChEBI" id="CHEBI:58342"/>
        <dbReference type="EC" id="1.2.7.11"/>
    </reaction>
</comment>
<keyword evidence="5" id="KW-0786">Thiamine pyrophosphate</keyword>
<dbReference type="FunFam" id="3.40.50.970:FF:000129">
    <property type="entry name" value="Transketolase"/>
    <property type="match status" value="1"/>
</dbReference>
<dbReference type="SUPFAM" id="SSF52518">
    <property type="entry name" value="Thiamin diphosphate-binding fold (THDP-binding)"/>
    <property type="match status" value="1"/>
</dbReference>
<keyword evidence="7" id="KW-0472">Membrane</keyword>
<proteinExistence type="inferred from homology"/>
<reference evidence="9" key="1">
    <citation type="journal article" date="2020" name="mSystems">
        <title>Genome- and Community-Level Interaction Insights into Carbon Utilization and Element Cycling Functions of Hydrothermarchaeota in Hydrothermal Sediment.</title>
        <authorList>
            <person name="Zhou Z."/>
            <person name="Liu Y."/>
            <person name="Xu W."/>
            <person name="Pan J."/>
            <person name="Luo Z.H."/>
            <person name="Li M."/>
        </authorList>
    </citation>
    <scope>NUCLEOTIDE SEQUENCE [LARGE SCALE GENOMIC DNA]</scope>
    <source>
        <strain evidence="9">SpSt-1116</strain>
    </source>
</reference>
<comment type="subunit">
    <text evidence="3">Heterodimer composed of an alpha and a beta subunit.</text>
</comment>
<dbReference type="Gene3D" id="3.40.50.970">
    <property type="match status" value="1"/>
</dbReference>
<comment type="caution">
    <text evidence="9">The sequence shown here is derived from an EMBL/GenBank/DDBJ whole genome shotgun (WGS) entry which is preliminary data.</text>
</comment>
<dbReference type="AlphaFoldDB" id="A0A7J3ZIQ2"/>
<dbReference type="InterPro" id="IPR029061">
    <property type="entry name" value="THDP-binding"/>
</dbReference>
<accession>A0A7J3ZIQ2</accession>
<dbReference type="Pfam" id="PF02779">
    <property type="entry name" value="Transket_pyr"/>
    <property type="match status" value="1"/>
</dbReference>
<evidence type="ECO:0000313" key="9">
    <source>
        <dbReference type="EMBL" id="HHQ80006.1"/>
    </source>
</evidence>
<dbReference type="SMART" id="SM00861">
    <property type="entry name" value="Transket_pyr"/>
    <property type="match status" value="1"/>
</dbReference>
<dbReference type="EC" id="1.2.7.11" evidence="4"/>